<accession>A0A9N9H1L3</accession>
<feature type="non-terminal residue" evidence="4">
    <location>
        <position position="1"/>
    </location>
</feature>
<dbReference type="InterPro" id="IPR011989">
    <property type="entry name" value="ARM-like"/>
</dbReference>
<comment type="caution">
    <text evidence="4">The sequence shown here is derived from an EMBL/GenBank/DDBJ whole genome shotgun (WGS) entry which is preliminary data.</text>
</comment>
<feature type="region of interest" description="Disordered" evidence="2">
    <location>
        <begin position="169"/>
        <end position="260"/>
    </location>
</feature>
<dbReference type="InterPro" id="IPR051661">
    <property type="entry name" value="Actin_filament_regulator"/>
</dbReference>
<dbReference type="PROSITE" id="PS51232">
    <property type="entry name" value="GBD_FH3"/>
    <property type="match status" value="1"/>
</dbReference>
<dbReference type="GO" id="GO:0031267">
    <property type="term" value="F:small GTPase binding"/>
    <property type="evidence" value="ECO:0007669"/>
    <property type="project" value="InterPro"/>
</dbReference>
<dbReference type="SMART" id="SM01139">
    <property type="entry name" value="Drf_FH3"/>
    <property type="match status" value="1"/>
</dbReference>
<dbReference type="InterPro" id="IPR016024">
    <property type="entry name" value="ARM-type_fold"/>
</dbReference>
<dbReference type="OrthoDB" id="1668162at2759"/>
<dbReference type="GO" id="GO:0032153">
    <property type="term" value="C:cell division site"/>
    <property type="evidence" value="ECO:0007669"/>
    <property type="project" value="UniProtKB-ARBA"/>
</dbReference>
<comment type="similarity">
    <text evidence="1">Belongs to the formin homology family. BNI1 subfamily.</text>
</comment>
<sequence>MDFDSAHDSTLSDSQPLNDVTENSESNTKDTDNSQPSVATSRSRQIIANTNPVRRASFAPSRLSVVFDPNVISTWWNAVGGQQDTTKAQRRATVIDYSSVKTGLGTICGDISPLASDVEEDLDSVFASFLVDLGLPEHARKNMMSMPDDQKRLILHSNEQAQAFMQQRLDNQQERIQNQSSVGMSSSESNTDDLASPKDTPLNQSSTMTGDSSHNNDTDPNANLSHRLSGGSWSSVDSTSPTSLQPTNVQEERPQSPTSSGVARGFLKYWFGSLTSSTKSQDTPEYYIEELTQRNTQQVLANRLTSLRVTLSHVKMVWIRSFLDLNGLSALEAILAKLTYLHKNRTAKRSDHDDKIQAECIRCLRVLMNTEPGFGRVIQSPSLISCIVFSLSTRNHKLRAQVADVLAALCVLSLEGHRLVLNALSDFRNIHEEKYRFEHLVETLTNNDDEEDSSFVEYKTACLSLINAIVNSPEEVEERVVLREEFTRRGLEEVFASIKTSNPPESLLTQINVYEEEYQDDLDELHIRVHDFVRDPSDPTTIILDLLRQVEYDESLYPRVVNSLKNMLRIACQDTR</sequence>
<organism evidence="4 5">
    <name type="scientific">Paraglomus brasilianum</name>
    <dbReference type="NCBI Taxonomy" id="144538"/>
    <lineage>
        <taxon>Eukaryota</taxon>
        <taxon>Fungi</taxon>
        <taxon>Fungi incertae sedis</taxon>
        <taxon>Mucoromycota</taxon>
        <taxon>Glomeromycotina</taxon>
        <taxon>Glomeromycetes</taxon>
        <taxon>Paraglomerales</taxon>
        <taxon>Paraglomeraceae</taxon>
        <taxon>Paraglomus</taxon>
    </lineage>
</organism>
<dbReference type="GO" id="GO:0005938">
    <property type="term" value="C:cell cortex"/>
    <property type="evidence" value="ECO:0007669"/>
    <property type="project" value="UniProtKB-ARBA"/>
</dbReference>
<feature type="compositionally biased region" description="Polar residues" evidence="2">
    <location>
        <begin position="244"/>
        <end position="260"/>
    </location>
</feature>
<dbReference type="Pfam" id="PF06371">
    <property type="entry name" value="Drf_GBD"/>
    <property type="match status" value="1"/>
</dbReference>
<reference evidence="4" key="1">
    <citation type="submission" date="2021-06" db="EMBL/GenBank/DDBJ databases">
        <authorList>
            <person name="Kallberg Y."/>
            <person name="Tangrot J."/>
            <person name="Rosling A."/>
        </authorList>
    </citation>
    <scope>NUCLEOTIDE SEQUENCE</scope>
    <source>
        <strain evidence="4">BR232B</strain>
    </source>
</reference>
<protein>
    <submittedName>
        <fullName evidence="4">11199_t:CDS:1</fullName>
    </submittedName>
</protein>
<feature type="compositionally biased region" description="Low complexity" evidence="2">
    <location>
        <begin position="229"/>
        <end position="243"/>
    </location>
</feature>
<feature type="compositionally biased region" description="Polar residues" evidence="2">
    <location>
        <begin position="201"/>
        <end position="226"/>
    </location>
</feature>
<dbReference type="GO" id="GO:0003779">
    <property type="term" value="F:actin binding"/>
    <property type="evidence" value="ECO:0007669"/>
    <property type="project" value="InterPro"/>
</dbReference>
<keyword evidence="5" id="KW-1185">Reference proteome</keyword>
<dbReference type="EMBL" id="CAJVPI010002583">
    <property type="protein sequence ID" value="CAG8646114.1"/>
    <property type="molecule type" value="Genomic_DNA"/>
</dbReference>
<feature type="compositionally biased region" description="Polar residues" evidence="2">
    <location>
        <begin position="33"/>
        <end position="46"/>
    </location>
</feature>
<feature type="region of interest" description="Disordered" evidence="2">
    <location>
        <begin position="1"/>
        <end position="46"/>
    </location>
</feature>
<dbReference type="PANTHER" id="PTHR47102">
    <property type="entry name" value="PROTEIN BNI1"/>
    <property type="match status" value="1"/>
</dbReference>
<feature type="domain" description="GBD/FH3" evidence="3">
    <location>
        <begin position="114"/>
        <end position="576"/>
    </location>
</feature>
<evidence type="ECO:0000313" key="5">
    <source>
        <dbReference type="Proteomes" id="UP000789739"/>
    </source>
</evidence>
<dbReference type="SUPFAM" id="SSF48371">
    <property type="entry name" value="ARM repeat"/>
    <property type="match status" value="1"/>
</dbReference>
<dbReference type="Proteomes" id="UP000789739">
    <property type="component" value="Unassembled WGS sequence"/>
</dbReference>
<dbReference type="InterPro" id="IPR014768">
    <property type="entry name" value="GBD/FH3_dom"/>
</dbReference>
<dbReference type="AlphaFoldDB" id="A0A9N9H1L3"/>
<evidence type="ECO:0000259" key="3">
    <source>
        <dbReference type="PROSITE" id="PS51232"/>
    </source>
</evidence>
<dbReference type="PANTHER" id="PTHR47102:SF2">
    <property type="entry name" value="PROTEIN BNI1"/>
    <property type="match status" value="1"/>
</dbReference>
<proteinExistence type="inferred from homology"/>
<dbReference type="SMART" id="SM01140">
    <property type="entry name" value="Drf_GBD"/>
    <property type="match status" value="1"/>
</dbReference>
<name>A0A9N9H1L3_9GLOM</name>
<dbReference type="Pfam" id="PF06367">
    <property type="entry name" value="Drf_FH3"/>
    <property type="match status" value="1"/>
</dbReference>
<evidence type="ECO:0000256" key="2">
    <source>
        <dbReference type="SAM" id="MobiDB-lite"/>
    </source>
</evidence>
<dbReference type="GO" id="GO:0015629">
    <property type="term" value="C:actin cytoskeleton"/>
    <property type="evidence" value="ECO:0007669"/>
    <property type="project" value="UniProtKB-ARBA"/>
</dbReference>
<dbReference type="GO" id="GO:0030036">
    <property type="term" value="P:actin cytoskeleton organization"/>
    <property type="evidence" value="ECO:0007669"/>
    <property type="project" value="InterPro"/>
</dbReference>
<dbReference type="InterPro" id="IPR010473">
    <property type="entry name" value="GTPase-bd"/>
</dbReference>
<feature type="compositionally biased region" description="Polar residues" evidence="2">
    <location>
        <begin position="169"/>
        <end position="193"/>
    </location>
</feature>
<evidence type="ECO:0000313" key="4">
    <source>
        <dbReference type="EMBL" id="CAG8646114.1"/>
    </source>
</evidence>
<dbReference type="InterPro" id="IPR010472">
    <property type="entry name" value="FH3_dom"/>
</dbReference>
<dbReference type="Gene3D" id="1.25.10.10">
    <property type="entry name" value="Leucine-rich Repeat Variant"/>
    <property type="match status" value="1"/>
</dbReference>
<feature type="compositionally biased region" description="Polar residues" evidence="2">
    <location>
        <begin position="8"/>
        <end position="26"/>
    </location>
</feature>
<gene>
    <name evidence="4" type="ORF">PBRASI_LOCUS10036</name>
</gene>
<evidence type="ECO:0000256" key="1">
    <source>
        <dbReference type="ARBA" id="ARBA00037935"/>
    </source>
</evidence>
<dbReference type="GO" id="GO:0051301">
    <property type="term" value="P:cell division"/>
    <property type="evidence" value="ECO:0007669"/>
    <property type="project" value="UniProtKB-ARBA"/>
</dbReference>